<dbReference type="InterPro" id="IPR009057">
    <property type="entry name" value="Homeodomain-like_sf"/>
</dbReference>
<dbReference type="GO" id="GO:0050291">
    <property type="term" value="F:sphingosine N-acyltransferase activity"/>
    <property type="evidence" value="ECO:0007669"/>
    <property type="project" value="InterPro"/>
</dbReference>
<evidence type="ECO:0000256" key="13">
    <source>
        <dbReference type="SAM" id="MobiDB-lite"/>
    </source>
</evidence>
<evidence type="ECO:0000256" key="4">
    <source>
        <dbReference type="ARBA" id="ARBA00022679"/>
    </source>
</evidence>
<accession>A0A8S3QW06</accession>
<dbReference type="PANTHER" id="PTHR12560:SF0">
    <property type="entry name" value="LD18904P"/>
    <property type="match status" value="1"/>
</dbReference>
<feature type="region of interest" description="Disordered" evidence="13">
    <location>
        <begin position="348"/>
        <end position="383"/>
    </location>
</feature>
<gene>
    <name evidence="17" type="ORF">MEDL_15948</name>
</gene>
<dbReference type="GO" id="GO:0003677">
    <property type="term" value="F:DNA binding"/>
    <property type="evidence" value="ECO:0007669"/>
    <property type="project" value="UniProtKB-UniRule"/>
</dbReference>
<dbReference type="Pfam" id="PF00046">
    <property type="entry name" value="Homeodomain"/>
    <property type="match status" value="1"/>
</dbReference>
<dbReference type="InterPro" id="IPR001356">
    <property type="entry name" value="HD"/>
</dbReference>
<keyword evidence="8" id="KW-0443">Lipid metabolism</keyword>
<feature type="DNA-binding region" description="Homeobox" evidence="10">
    <location>
        <begin position="75"/>
        <end position="130"/>
    </location>
</feature>
<organism evidence="17 18">
    <name type="scientific">Mytilus edulis</name>
    <name type="common">Blue mussel</name>
    <dbReference type="NCBI Taxonomy" id="6550"/>
    <lineage>
        <taxon>Eukaryota</taxon>
        <taxon>Metazoa</taxon>
        <taxon>Spiralia</taxon>
        <taxon>Lophotrochozoa</taxon>
        <taxon>Mollusca</taxon>
        <taxon>Bivalvia</taxon>
        <taxon>Autobranchia</taxon>
        <taxon>Pteriomorphia</taxon>
        <taxon>Mytilida</taxon>
        <taxon>Mytiloidea</taxon>
        <taxon>Mytilidae</taxon>
        <taxon>Mytilinae</taxon>
        <taxon>Mytilus</taxon>
    </lineage>
</organism>
<proteinExistence type="predicted"/>
<evidence type="ECO:0000256" key="11">
    <source>
        <dbReference type="PROSITE-ProRule" id="PRU00205"/>
    </source>
</evidence>
<dbReference type="EC" id="2.3.1.291" evidence="17"/>
<evidence type="ECO:0000256" key="10">
    <source>
        <dbReference type="PROSITE-ProRule" id="PRU00108"/>
    </source>
</evidence>
<feature type="domain" description="TLC" evidence="16">
    <location>
        <begin position="132"/>
        <end position="340"/>
    </location>
</feature>
<evidence type="ECO:0000259" key="15">
    <source>
        <dbReference type="PROSITE" id="PS50071"/>
    </source>
</evidence>
<dbReference type="PROSITE" id="PS50922">
    <property type="entry name" value="TLC"/>
    <property type="match status" value="1"/>
</dbReference>
<keyword evidence="10 12" id="KW-0371">Homeobox</keyword>
<dbReference type="SMART" id="SM00389">
    <property type="entry name" value="HOX"/>
    <property type="match status" value="1"/>
</dbReference>
<feature type="transmembrane region" description="Helical" evidence="14">
    <location>
        <begin position="139"/>
        <end position="156"/>
    </location>
</feature>
<dbReference type="Pfam" id="PF03798">
    <property type="entry name" value="TRAM_LAG1_CLN8"/>
    <property type="match status" value="1"/>
</dbReference>
<dbReference type="SUPFAM" id="SSF46689">
    <property type="entry name" value="Homeodomain-like"/>
    <property type="match status" value="1"/>
</dbReference>
<comment type="pathway">
    <text evidence="2">Lipid metabolism; sphingolipid metabolism.</text>
</comment>
<dbReference type="CDD" id="cd00086">
    <property type="entry name" value="homeodomain"/>
    <property type="match status" value="1"/>
</dbReference>
<feature type="compositionally biased region" description="Polar residues" evidence="13">
    <location>
        <begin position="369"/>
        <end position="383"/>
    </location>
</feature>
<evidence type="ECO:0000313" key="17">
    <source>
        <dbReference type="EMBL" id="CAG2201307.1"/>
    </source>
</evidence>
<dbReference type="GO" id="GO:0005789">
    <property type="term" value="C:endoplasmic reticulum membrane"/>
    <property type="evidence" value="ECO:0007669"/>
    <property type="project" value="UniProtKB-SubCell"/>
</dbReference>
<keyword evidence="9 11" id="KW-0472">Membrane</keyword>
<evidence type="ECO:0000256" key="6">
    <source>
        <dbReference type="ARBA" id="ARBA00022824"/>
    </source>
</evidence>
<evidence type="ECO:0000259" key="16">
    <source>
        <dbReference type="PROSITE" id="PS50922"/>
    </source>
</evidence>
<reference evidence="17" key="1">
    <citation type="submission" date="2021-03" db="EMBL/GenBank/DDBJ databases">
        <authorList>
            <person name="Bekaert M."/>
        </authorList>
    </citation>
    <scope>NUCLEOTIDE SEQUENCE</scope>
</reference>
<evidence type="ECO:0000256" key="2">
    <source>
        <dbReference type="ARBA" id="ARBA00004760"/>
    </source>
</evidence>
<protein>
    <submittedName>
        <fullName evidence="17">CERS5_6</fullName>
        <ecNumber evidence="17">2.3.1.291</ecNumber>
    </submittedName>
</protein>
<keyword evidence="10 12" id="KW-0539">Nucleus</keyword>
<dbReference type="Gene3D" id="1.10.10.60">
    <property type="entry name" value="Homeodomain-like"/>
    <property type="match status" value="1"/>
</dbReference>
<name>A0A8S3QW06_MYTED</name>
<dbReference type="Proteomes" id="UP000683360">
    <property type="component" value="Unassembled WGS sequence"/>
</dbReference>
<feature type="transmembrane region" description="Helical" evidence="14">
    <location>
        <begin position="40"/>
        <end position="58"/>
    </location>
</feature>
<evidence type="ECO:0000256" key="12">
    <source>
        <dbReference type="RuleBase" id="RU000682"/>
    </source>
</evidence>
<keyword evidence="10 12" id="KW-0238">DNA-binding</keyword>
<feature type="transmembrane region" description="Helical" evidence="14">
    <location>
        <begin position="181"/>
        <end position="200"/>
    </location>
</feature>
<dbReference type="InterPro" id="IPR016439">
    <property type="entry name" value="Lag1/Lac1-like"/>
</dbReference>
<sequence>METVRGWIETSSSGFLLDFYKPDELSKENPGSYFPKTSHMFFQSIVFGLFLIVVRWIMERSIFKPVGVLWGIKDKKVYKIADIPELEKAYNLSKTLPHKTVQTLTKKTSLTERQIQIWIRKRYQRDAPSTMQRFCESSWNCVILSIFGVYGVYALWDKPWFSKAMHCWIGWPNHHVTMDMYWYYLIELGFYWSTMFMITVDHKRKDSTEMTIHHLITISLLLFSWCNNFIRFGALVLVVHDAADSLLAAAKMSKYCEKERLTECIYYVFMVVWVSTRLIIFPYVLLYSTDFEIFQVDEPMITLVRQCWQYKIFNVLLHMLLILHFFWTYIIMKAAYLQIQQGEIKDIRSDSEEGNSGAGEKIEDEINRNSDTNNGYISQNNVK</sequence>
<evidence type="ECO:0000256" key="7">
    <source>
        <dbReference type="ARBA" id="ARBA00022989"/>
    </source>
</evidence>
<feature type="domain" description="Homeobox" evidence="15">
    <location>
        <begin position="73"/>
        <end position="129"/>
    </location>
</feature>
<keyword evidence="5 11" id="KW-0812">Transmembrane</keyword>
<feature type="transmembrane region" description="Helical" evidence="14">
    <location>
        <begin position="265"/>
        <end position="288"/>
    </location>
</feature>
<dbReference type="EMBL" id="CAJPWZ010000841">
    <property type="protein sequence ID" value="CAG2201307.1"/>
    <property type="molecule type" value="Genomic_DNA"/>
</dbReference>
<keyword evidence="17" id="KW-0012">Acyltransferase</keyword>
<feature type="transmembrane region" description="Helical" evidence="14">
    <location>
        <begin position="308"/>
        <end position="331"/>
    </location>
</feature>
<comment type="subcellular location">
    <subcellularLocation>
        <location evidence="1">Endoplasmic reticulum membrane</location>
        <topology evidence="1">Multi-pass membrane protein</topology>
    </subcellularLocation>
    <subcellularLocation>
        <location evidence="10 12">Nucleus</location>
    </subcellularLocation>
</comment>
<evidence type="ECO:0000256" key="8">
    <source>
        <dbReference type="ARBA" id="ARBA00023098"/>
    </source>
</evidence>
<comment type="caution">
    <text evidence="17">The sequence shown here is derived from an EMBL/GenBank/DDBJ whole genome shotgun (WGS) entry which is preliminary data.</text>
</comment>
<keyword evidence="18" id="KW-1185">Reference proteome</keyword>
<dbReference type="InterPro" id="IPR006634">
    <property type="entry name" value="TLC-dom"/>
</dbReference>
<dbReference type="GO" id="GO:0005634">
    <property type="term" value="C:nucleus"/>
    <property type="evidence" value="ECO:0007669"/>
    <property type="project" value="UniProtKB-SubCell"/>
</dbReference>
<dbReference type="PANTHER" id="PTHR12560">
    <property type="entry name" value="LONGEVITY ASSURANCE FACTOR 1 LAG1"/>
    <property type="match status" value="1"/>
</dbReference>
<dbReference type="SMART" id="SM00724">
    <property type="entry name" value="TLC"/>
    <property type="match status" value="1"/>
</dbReference>
<dbReference type="PROSITE" id="PS50071">
    <property type="entry name" value="HOMEOBOX_2"/>
    <property type="match status" value="1"/>
</dbReference>
<evidence type="ECO:0000256" key="9">
    <source>
        <dbReference type="ARBA" id="ARBA00023136"/>
    </source>
</evidence>
<evidence type="ECO:0000313" key="18">
    <source>
        <dbReference type="Proteomes" id="UP000683360"/>
    </source>
</evidence>
<evidence type="ECO:0000256" key="14">
    <source>
        <dbReference type="SAM" id="Phobius"/>
    </source>
</evidence>
<dbReference type="OrthoDB" id="6079900at2759"/>
<keyword evidence="6" id="KW-0256">Endoplasmic reticulum</keyword>
<dbReference type="GO" id="GO:0046513">
    <property type="term" value="P:ceramide biosynthetic process"/>
    <property type="evidence" value="ECO:0007669"/>
    <property type="project" value="InterPro"/>
</dbReference>
<keyword evidence="4 17" id="KW-0808">Transferase</keyword>
<keyword evidence="7 14" id="KW-1133">Transmembrane helix</keyword>
<evidence type="ECO:0000256" key="3">
    <source>
        <dbReference type="ARBA" id="ARBA00004991"/>
    </source>
</evidence>
<comment type="pathway">
    <text evidence="3">Sphingolipid metabolism.</text>
</comment>
<evidence type="ECO:0000256" key="1">
    <source>
        <dbReference type="ARBA" id="ARBA00004477"/>
    </source>
</evidence>
<dbReference type="AlphaFoldDB" id="A0A8S3QW06"/>
<evidence type="ECO:0000256" key="5">
    <source>
        <dbReference type="ARBA" id="ARBA00022692"/>
    </source>
</evidence>